<dbReference type="VEuPathDB" id="FungiDB:I7I52_10422"/>
<evidence type="ECO:0000313" key="2">
    <source>
        <dbReference type="Proteomes" id="UP000670092"/>
    </source>
</evidence>
<name>A0A8H7Z2D0_AJECA</name>
<accession>A0A8H7Z2D0</accession>
<dbReference type="AlphaFoldDB" id="A0A8H7Z2D0"/>
<proteinExistence type="predicted"/>
<comment type="caution">
    <text evidence="1">The sequence shown here is derived from an EMBL/GenBank/DDBJ whole genome shotgun (WGS) entry which is preliminary data.</text>
</comment>
<gene>
    <name evidence="1" type="ORF">I7I52_10422</name>
</gene>
<protein>
    <submittedName>
        <fullName evidence="1">Uncharacterized protein</fullName>
    </submittedName>
</protein>
<evidence type="ECO:0000313" key="1">
    <source>
        <dbReference type="EMBL" id="KAG5299940.1"/>
    </source>
</evidence>
<reference evidence="1 2" key="1">
    <citation type="submission" date="2021-01" db="EMBL/GenBank/DDBJ databases">
        <title>Chromosome-level genome assembly of a human fungal pathogen reveals clustering of transcriptionally co-regulated genes.</title>
        <authorList>
            <person name="Voorhies M."/>
            <person name="Cohen S."/>
            <person name="Shea T.P."/>
            <person name="Petrus S."/>
            <person name="Munoz J.F."/>
            <person name="Poplawski S."/>
            <person name="Goldman W.E."/>
            <person name="Michael T."/>
            <person name="Cuomo C.A."/>
            <person name="Sil A."/>
            <person name="Beyhan S."/>
        </authorList>
    </citation>
    <scope>NUCLEOTIDE SEQUENCE [LARGE SCALE GENOMIC DNA]</scope>
    <source>
        <strain evidence="1 2">G184AR</strain>
    </source>
</reference>
<dbReference type="EMBL" id="JAEVHI010000002">
    <property type="protein sequence ID" value="KAG5299940.1"/>
    <property type="molecule type" value="Genomic_DNA"/>
</dbReference>
<organism evidence="1 2">
    <name type="scientific">Ajellomyces capsulatus</name>
    <name type="common">Darling's disease fungus</name>
    <name type="synonym">Histoplasma capsulatum</name>
    <dbReference type="NCBI Taxonomy" id="5037"/>
    <lineage>
        <taxon>Eukaryota</taxon>
        <taxon>Fungi</taxon>
        <taxon>Dikarya</taxon>
        <taxon>Ascomycota</taxon>
        <taxon>Pezizomycotina</taxon>
        <taxon>Eurotiomycetes</taxon>
        <taxon>Eurotiomycetidae</taxon>
        <taxon>Onygenales</taxon>
        <taxon>Ajellomycetaceae</taxon>
        <taxon>Histoplasma</taxon>
    </lineage>
</organism>
<sequence length="59" mass="6682">MALQPFSNMVISSHRSCSRQADVGKCLLDDGSKNHIITLRNILVWRSRDTPFAFFLSSL</sequence>
<dbReference type="Proteomes" id="UP000670092">
    <property type="component" value="Unassembled WGS sequence"/>
</dbReference>